<evidence type="ECO:0000313" key="4">
    <source>
        <dbReference type="Proteomes" id="UP000199749"/>
    </source>
</evidence>
<evidence type="ECO:0000256" key="2">
    <source>
        <dbReference type="SAM" id="SignalP"/>
    </source>
</evidence>
<sequence>MKTLFKSLAVIGGTTLLLAHAHHVLAIDATDTSQPEQSSSIIASSKESEQVVQPPTQATAPPVIELPKPMATTRAGFTQVGTVAALKTALENGESVQLTADITLSNNSERIQLGKTNPQDITIDGADPLTGQHHRLDVVDSSATAASTHLHFGSNMAGTTIKLTNLKITNNNYYGICHPALDSYSRGSTLLLDNVDYTSTAQALHLMYGVVAFSGNNTITQQDSAYSQEFAETGRLDFRGGTTTINHTGRLSYGLLRIEQMPTDGIAAGLQVSGGAKVNITTNNAIFPTVGLGITQIDIESKGAGSSLTLNAGGHIFDVTGTVGSKTVASDGGSINVTKGTNFYQNGTTNRLISATNDGHINLQLAGTLYNLAQTNSPMSATQNSSIDVKTTGVTFDASQTKSPVTADQNSTINLASDSNVFDAYVQDSPISATNGSQINLNAGKDLFAYIYSPTSGNPLMQLTADSTSKMGLVAKDAFIRNAQASGLKFDIGGQLSAMFGQYFANSSDRPLFHDFRDNSTVDLTINGAQSAANGLIPLGSTGSYMKIGDHSKVTINNQTTTSQSMILGASVGNSLVSIGDSDVTFNNNTVTDTRIFEHINLNLENPDSQSPHTIYRGVSVTEKNQTKTVFPFVHFTSIIGNGDITNSTDDTYSAKMASLSNTKSVGQFHVHDPLPPEIITLDNIGGLPADGAQQFAFKLNGTATPASELNVAFLNEADQSLLDGPMATAASNQTYQYEWQADVPTEQHKIVLEANYPAPYTLANPTRKILKDLPPPELAFLKAPTHFEFASMPLTNSQSPLYSYDGTSDADLMISDPRNGTRGDWAVQVNLTKQFTATPANMPASTLNDALIWTKDAQTTPLQLNVPQQLFSKAGYTPGASTPDVENLTDLLKTTLQAQFPAGPKYADVPYTAELEFILVTAPY</sequence>
<name>A0AAC9USA5_LATCU</name>
<protein>
    <recommendedName>
        <fullName evidence="5">WxL domain-containing protein</fullName>
    </recommendedName>
</protein>
<dbReference type="Pfam" id="PF20585">
    <property type="entry name" value="Pectate_lyase_5"/>
    <property type="match status" value="1"/>
</dbReference>
<evidence type="ECO:0008006" key="5">
    <source>
        <dbReference type="Google" id="ProtNLM"/>
    </source>
</evidence>
<evidence type="ECO:0000256" key="1">
    <source>
        <dbReference type="SAM" id="MobiDB-lite"/>
    </source>
</evidence>
<dbReference type="Proteomes" id="UP000199749">
    <property type="component" value="Chromosome"/>
</dbReference>
<feature type="signal peptide" evidence="2">
    <location>
        <begin position="1"/>
        <end position="21"/>
    </location>
</feature>
<reference evidence="3 4" key="1">
    <citation type="submission" date="2017-07" db="EMBL/GenBank/DDBJ databases">
        <title>Lactobacillus curvatus MRS6 whole genome.</title>
        <authorList>
            <person name="Jans C."/>
            <person name="Lagler S."/>
            <person name="Lacroix C."/>
            <person name="Meile L."/>
            <person name="Stevens M.J.A."/>
        </authorList>
    </citation>
    <scope>NUCLEOTIDE SEQUENCE [LARGE SCALE GENOMIC DNA]</scope>
    <source>
        <strain evidence="3 4">MRS6</strain>
    </source>
</reference>
<dbReference type="RefSeq" id="WP_089556917.1">
    <property type="nucleotide sequence ID" value="NZ_CP022474.1"/>
</dbReference>
<organism evidence="3 4">
    <name type="scientific">Latilactobacillus curvatus</name>
    <name type="common">Lactobacillus curvatus</name>
    <dbReference type="NCBI Taxonomy" id="28038"/>
    <lineage>
        <taxon>Bacteria</taxon>
        <taxon>Bacillati</taxon>
        <taxon>Bacillota</taxon>
        <taxon>Bacilli</taxon>
        <taxon>Lactobacillales</taxon>
        <taxon>Lactobacillaceae</taxon>
        <taxon>Latilactobacillus</taxon>
    </lineage>
</organism>
<dbReference type="AlphaFoldDB" id="A0AAC9USA5"/>
<feature type="region of interest" description="Disordered" evidence="1">
    <location>
        <begin position="30"/>
        <end position="61"/>
    </location>
</feature>
<evidence type="ECO:0000313" key="3">
    <source>
        <dbReference type="EMBL" id="ASN60474.1"/>
    </source>
</evidence>
<feature type="chain" id="PRO_5042285886" description="WxL domain-containing protein" evidence="2">
    <location>
        <begin position="22"/>
        <end position="925"/>
    </location>
</feature>
<dbReference type="EMBL" id="CP022474">
    <property type="protein sequence ID" value="ASN60474.1"/>
    <property type="molecule type" value="Genomic_DNA"/>
</dbReference>
<dbReference type="InterPro" id="IPR046776">
    <property type="entry name" value="Pectate_lyase_5"/>
</dbReference>
<accession>A0AAC9USA5</accession>
<proteinExistence type="predicted"/>
<gene>
    <name evidence="3" type="ORF">CG419_07360</name>
</gene>
<keyword evidence="2" id="KW-0732">Signal</keyword>
<feature type="compositionally biased region" description="Low complexity" evidence="1">
    <location>
        <begin position="33"/>
        <end position="45"/>
    </location>
</feature>